<dbReference type="FunFam" id="3.30.450.40:FF:000008">
    <property type="entry name" value="GAF domain-containing proteins"/>
    <property type="match status" value="1"/>
</dbReference>
<gene>
    <name evidence="3" type="ORF">FYJ50_06455</name>
</gene>
<dbReference type="GO" id="GO:0005829">
    <property type="term" value="C:cytosol"/>
    <property type="evidence" value="ECO:0007669"/>
    <property type="project" value="TreeGrafter"/>
</dbReference>
<dbReference type="GO" id="GO:0033745">
    <property type="term" value="F:L-methionine-(R)-S-oxide reductase activity"/>
    <property type="evidence" value="ECO:0007669"/>
    <property type="project" value="TreeGrafter"/>
</dbReference>
<dbReference type="InterPro" id="IPR051330">
    <property type="entry name" value="Phosphatase_reg/MetRdx"/>
</dbReference>
<dbReference type="PANTHER" id="PTHR21021">
    <property type="entry name" value="GAF/PUTATIVE CYTOSKELETAL PROTEIN"/>
    <property type="match status" value="1"/>
</dbReference>
<name>A0A7X2N3D8_9FIRM</name>
<dbReference type="Gene3D" id="3.30.450.40">
    <property type="match status" value="1"/>
</dbReference>
<proteinExistence type="inferred from homology"/>
<organism evidence="3 4">
    <name type="scientific">Floccifex porci</name>
    <dbReference type="NCBI Taxonomy" id="2606629"/>
    <lineage>
        <taxon>Bacteria</taxon>
        <taxon>Bacillati</taxon>
        <taxon>Bacillota</taxon>
        <taxon>Erysipelotrichia</taxon>
        <taxon>Erysipelotrichales</taxon>
        <taxon>Erysipelotrichaceae</taxon>
        <taxon>Floccifex</taxon>
    </lineage>
</organism>
<evidence type="ECO:0000313" key="3">
    <source>
        <dbReference type="EMBL" id="MSS01738.1"/>
    </source>
</evidence>
<evidence type="ECO:0000256" key="1">
    <source>
        <dbReference type="ARBA" id="ARBA00038454"/>
    </source>
</evidence>
<keyword evidence="4" id="KW-1185">Reference proteome</keyword>
<dbReference type="SUPFAM" id="SSF55781">
    <property type="entry name" value="GAF domain-like"/>
    <property type="match status" value="1"/>
</dbReference>
<feature type="domain" description="GAF" evidence="2">
    <location>
        <begin position="39"/>
        <end position="137"/>
    </location>
</feature>
<comment type="similarity">
    <text evidence="1">Belongs to the free Met sulfoxide reductase family.</text>
</comment>
<accession>A0A7X2N3D8</accession>
<dbReference type="InterPro" id="IPR029016">
    <property type="entry name" value="GAF-like_dom_sf"/>
</dbReference>
<dbReference type="InterPro" id="IPR003018">
    <property type="entry name" value="GAF"/>
</dbReference>
<dbReference type="AlphaFoldDB" id="A0A7X2N3D8"/>
<dbReference type="Pfam" id="PF01590">
    <property type="entry name" value="GAF"/>
    <property type="match status" value="1"/>
</dbReference>
<dbReference type="Proteomes" id="UP000470082">
    <property type="component" value="Unassembled WGS sequence"/>
</dbReference>
<sequence length="149" mass="16686">MMNLLSKQLECLIEDDKYEVTILSNMSSFIYHSLEDVSWAGFYLFKDKQLILGPFQGKVACTVIPLGKGVCGTSALNQETLVVENVHEFKGHIACDSASNSEIVVPITIQDTLYGVLDLDSTSFDRFEKDKECIVEMVKVLEKKLTDLL</sequence>
<dbReference type="EMBL" id="VUMM01000011">
    <property type="protein sequence ID" value="MSS01738.1"/>
    <property type="molecule type" value="Genomic_DNA"/>
</dbReference>
<comment type="caution">
    <text evidence="3">The sequence shown here is derived from an EMBL/GenBank/DDBJ whole genome shotgun (WGS) entry which is preliminary data.</text>
</comment>
<evidence type="ECO:0000259" key="2">
    <source>
        <dbReference type="Pfam" id="PF01590"/>
    </source>
</evidence>
<evidence type="ECO:0000313" key="4">
    <source>
        <dbReference type="Proteomes" id="UP000470082"/>
    </source>
</evidence>
<dbReference type="PANTHER" id="PTHR21021:SF15">
    <property type="entry name" value="FREE METHIONINE-R-SULFOXIDE REDUCTASE"/>
    <property type="match status" value="1"/>
</dbReference>
<protein>
    <submittedName>
        <fullName evidence="3">GAF domain-containing protein</fullName>
    </submittedName>
</protein>
<reference evidence="3 4" key="1">
    <citation type="submission" date="2019-08" db="EMBL/GenBank/DDBJ databases">
        <title>In-depth cultivation of the pig gut microbiome towards novel bacterial diversity and tailored functional studies.</title>
        <authorList>
            <person name="Wylensek D."/>
            <person name="Hitch T.C.A."/>
            <person name="Clavel T."/>
        </authorList>
    </citation>
    <scope>NUCLEOTIDE SEQUENCE [LARGE SCALE GENOMIC DNA]</scope>
    <source>
        <strain evidence="3 4">LKV-178-WT-2G</strain>
    </source>
</reference>